<accession>A0A0J9TZN4</accession>
<sequence>MVSHWKKCLLWSLIALSGCQLIAPQQLQGPPRPRGRVRIADMQNPASVGGAPAQALGNWPSVPAAGPISSTVHTHIPLWREETAPLPATPSQEAVVYGNWKPEHPERPERVDTKIESDPQPKERVFGRLEAMLMGLPADGKILGTNMNFLLISDNRKIILDIFLKRSSRSVYFLSCSKIFCSCLKYFYTTAIDAKPSSSSEELTAPIAPGGYQNPAYSRPVSRDSSAEKYGRRRISTQQAPQQFEVARVNDSEPILKAISKQINESVETTTDNRRNSKNSADDNWLPLPYPYPYDTTMPAPPATSSMVPGFMQSSVVHPPVPTQPTRSTAGLLNWPTDFIDSTSLTVSTERIDGSMQGSIDRRDESVSDPVDEYKYYEDSLNSAQMNSELSVPETVPLNITRVGIPYEDRNASEEPTICVPLTVSETSLSSDSILPQVVEVERVYCFPLPKVEIRPGHARPQVEQVTREQEILEADMDIQPTEAAIPSNSGAGSPRRSLGTLAVLLVIAWSFRPEISI</sequence>
<feature type="chain" id="PRO_5005323932" evidence="2">
    <location>
        <begin position="25"/>
        <end position="518"/>
    </location>
</feature>
<keyword evidence="2" id="KW-0732">Signal</keyword>
<dbReference type="Proteomes" id="UP000035880">
    <property type="component" value="Chromosome 2R"/>
</dbReference>
<dbReference type="OrthoDB" id="8029146at2759"/>
<dbReference type="KEGG" id="dsi:Dsimw501_GD10884"/>
<proteinExistence type="predicted"/>
<protein>
    <submittedName>
        <fullName evidence="3">Uncharacterized protein</fullName>
    </submittedName>
</protein>
<reference evidence="3" key="3">
    <citation type="submission" date="2015-04" db="EMBL/GenBank/DDBJ databases">
        <authorList>
            <consortium name="FlyBase"/>
        </authorList>
    </citation>
    <scope>NUCLEOTIDE SEQUENCE</scope>
    <source>
        <strain evidence="3">W501</strain>
    </source>
</reference>
<name>A0A0J9TZN4_DROSI</name>
<dbReference type="EMBL" id="CM002911">
    <property type="protein sequence ID" value="KMY93195.1"/>
    <property type="molecule type" value="Genomic_DNA"/>
</dbReference>
<dbReference type="Bgee" id="FBgn0182647">
    <property type="expression patterns" value="Expressed in male reproductive system and 3 other cell types or tissues"/>
</dbReference>
<organism evidence="3">
    <name type="scientific">Drosophila simulans</name>
    <name type="common">Fruit fly</name>
    <dbReference type="NCBI Taxonomy" id="7240"/>
    <lineage>
        <taxon>Eukaryota</taxon>
        <taxon>Metazoa</taxon>
        <taxon>Ecdysozoa</taxon>
        <taxon>Arthropoda</taxon>
        <taxon>Hexapoda</taxon>
        <taxon>Insecta</taxon>
        <taxon>Pterygota</taxon>
        <taxon>Neoptera</taxon>
        <taxon>Endopterygota</taxon>
        <taxon>Diptera</taxon>
        <taxon>Brachycera</taxon>
        <taxon>Muscomorpha</taxon>
        <taxon>Ephydroidea</taxon>
        <taxon>Drosophilidae</taxon>
        <taxon>Drosophila</taxon>
        <taxon>Sophophora</taxon>
    </lineage>
</organism>
<evidence type="ECO:0000256" key="2">
    <source>
        <dbReference type="SAM" id="SignalP"/>
    </source>
</evidence>
<dbReference type="AlphaFoldDB" id="A0A0J9TZN4"/>
<feature type="region of interest" description="Disordered" evidence="1">
    <location>
        <begin position="263"/>
        <end position="285"/>
    </location>
</feature>
<dbReference type="PROSITE" id="PS51257">
    <property type="entry name" value="PROKAR_LIPOPROTEIN"/>
    <property type="match status" value="1"/>
</dbReference>
<evidence type="ECO:0000256" key="1">
    <source>
        <dbReference type="SAM" id="MobiDB-lite"/>
    </source>
</evidence>
<evidence type="ECO:0000313" key="3">
    <source>
        <dbReference type="EMBL" id="KMY93195.1"/>
    </source>
</evidence>
<reference evidence="3" key="2">
    <citation type="submission" date="2014-06" db="EMBL/GenBank/DDBJ databases">
        <authorList>
            <person name="Hu T."/>
            <person name="Eisen M.B."/>
            <person name="Thornton K.R."/>
            <person name="Andolfatto P."/>
        </authorList>
    </citation>
    <scope>NUCLEOTIDE SEQUENCE</scope>
    <source>
        <strain evidence="3">W501</strain>
    </source>
</reference>
<gene>
    <name evidence="3" type="primary">Dsim\GD10884</name>
    <name evidence="3" type="ORF">Dsimw501_GD10884</name>
</gene>
<feature type="region of interest" description="Disordered" evidence="1">
    <location>
        <begin position="206"/>
        <end position="229"/>
    </location>
</feature>
<feature type="signal peptide" evidence="2">
    <location>
        <begin position="1"/>
        <end position="24"/>
    </location>
</feature>
<reference evidence="3" key="1">
    <citation type="journal article" date="2013" name="Genome Res.">
        <title>A second-generation assembly of the Drosophila simulans genome provides new insights into patterns of lineage-specific divergence.</title>
        <authorList>
            <person name="Hu T.T."/>
            <person name="Eisen M.B."/>
            <person name="Thornton K.R."/>
            <person name="Andolfatto P."/>
        </authorList>
    </citation>
    <scope>NUCLEOTIDE SEQUENCE [LARGE SCALE GENOMIC DNA]</scope>
    <source>
        <strain evidence="3">W501</strain>
    </source>
</reference>